<protein>
    <submittedName>
        <fullName evidence="3">Pimeloyl-ACP methyl ester carboxylesterase</fullName>
    </submittedName>
</protein>
<sequence length="270" mass="29652">MKLASQIVGEGAPVVIIHGLYGMSDNWLPIARKLGESGYCVHLPDMRNHGDSPHADSHTYPDMCSDMLEYFNDHDLAGVHLAGHSMGGKAAMHFALAHPGLLKSLVIVDIAPSAYPAGGYIFHLNIIKSLQSIPLATTVGRGQIITQLQQKLGDRRLAMFLAKNIVSPPSGGPYRLKCNLKVLLDDLPHLFTGLERMQSFGPTPVATLFVKGNDSDYYQAKHDADRHRFFKRSRVTGIDGAGHWLHSERPEEFLKAVIPFLANPESGPWS</sequence>
<dbReference type="GO" id="GO:0016787">
    <property type="term" value="F:hydrolase activity"/>
    <property type="evidence" value="ECO:0007669"/>
    <property type="project" value="UniProtKB-KW"/>
</dbReference>
<dbReference type="AlphaFoldDB" id="A0A1H0NX96"/>
<dbReference type="RefSeq" id="WP_092221355.1">
    <property type="nucleotide sequence ID" value="NZ_FNJI01000008.1"/>
</dbReference>
<organism evidence="3 4">
    <name type="scientific">Desulforhopalus singaporensis</name>
    <dbReference type="NCBI Taxonomy" id="91360"/>
    <lineage>
        <taxon>Bacteria</taxon>
        <taxon>Pseudomonadati</taxon>
        <taxon>Thermodesulfobacteriota</taxon>
        <taxon>Desulfobulbia</taxon>
        <taxon>Desulfobulbales</taxon>
        <taxon>Desulfocapsaceae</taxon>
        <taxon>Desulforhopalus</taxon>
    </lineage>
</organism>
<dbReference type="PRINTS" id="PR00412">
    <property type="entry name" value="EPOXHYDRLASE"/>
</dbReference>
<evidence type="ECO:0000313" key="3">
    <source>
        <dbReference type="EMBL" id="SDO97000.1"/>
    </source>
</evidence>
<dbReference type="InterPro" id="IPR000073">
    <property type="entry name" value="AB_hydrolase_1"/>
</dbReference>
<keyword evidence="1" id="KW-0378">Hydrolase</keyword>
<gene>
    <name evidence="3" type="ORF">SAMN05660330_01475</name>
</gene>
<dbReference type="Gene3D" id="3.40.50.1820">
    <property type="entry name" value="alpha/beta hydrolase"/>
    <property type="match status" value="1"/>
</dbReference>
<evidence type="ECO:0000259" key="2">
    <source>
        <dbReference type="Pfam" id="PF00561"/>
    </source>
</evidence>
<dbReference type="InterPro" id="IPR029058">
    <property type="entry name" value="AB_hydrolase_fold"/>
</dbReference>
<feature type="domain" description="AB hydrolase-1" evidence="2">
    <location>
        <begin position="13"/>
        <end position="250"/>
    </location>
</feature>
<dbReference type="PANTHER" id="PTHR46118:SF4">
    <property type="entry name" value="PROTEIN ABHD11"/>
    <property type="match status" value="1"/>
</dbReference>
<dbReference type="STRING" id="91360.SAMN05660330_01475"/>
<dbReference type="PANTHER" id="PTHR46118">
    <property type="entry name" value="PROTEIN ABHD11"/>
    <property type="match status" value="1"/>
</dbReference>
<dbReference type="PRINTS" id="PR00111">
    <property type="entry name" value="ABHYDROLASE"/>
</dbReference>
<dbReference type="SUPFAM" id="SSF53474">
    <property type="entry name" value="alpha/beta-Hydrolases"/>
    <property type="match status" value="1"/>
</dbReference>
<name>A0A1H0NX96_9BACT</name>
<evidence type="ECO:0000256" key="1">
    <source>
        <dbReference type="ARBA" id="ARBA00022801"/>
    </source>
</evidence>
<dbReference type="OrthoDB" id="63519at2"/>
<keyword evidence="4" id="KW-1185">Reference proteome</keyword>
<dbReference type="Proteomes" id="UP000199073">
    <property type="component" value="Unassembled WGS sequence"/>
</dbReference>
<evidence type="ECO:0000313" key="4">
    <source>
        <dbReference type="Proteomes" id="UP000199073"/>
    </source>
</evidence>
<proteinExistence type="predicted"/>
<dbReference type="Pfam" id="PF00561">
    <property type="entry name" value="Abhydrolase_1"/>
    <property type="match status" value="1"/>
</dbReference>
<accession>A0A1H0NX96</accession>
<dbReference type="InterPro" id="IPR000639">
    <property type="entry name" value="Epox_hydrolase-like"/>
</dbReference>
<dbReference type="EMBL" id="FNJI01000008">
    <property type="protein sequence ID" value="SDO97000.1"/>
    <property type="molecule type" value="Genomic_DNA"/>
</dbReference>
<reference evidence="3 4" key="1">
    <citation type="submission" date="2016-10" db="EMBL/GenBank/DDBJ databases">
        <authorList>
            <person name="de Groot N.N."/>
        </authorList>
    </citation>
    <scope>NUCLEOTIDE SEQUENCE [LARGE SCALE GENOMIC DNA]</scope>
    <source>
        <strain evidence="3 4">DSM 12130</strain>
    </source>
</reference>